<dbReference type="InterPro" id="IPR011009">
    <property type="entry name" value="Kinase-like_dom_sf"/>
</dbReference>
<dbReference type="EMBL" id="MK279849">
    <property type="protein sequence ID" value="AZS07356.1"/>
    <property type="molecule type" value="Genomic_DNA"/>
</dbReference>
<proteinExistence type="predicted"/>
<name>A0A3S9UAP1_9CAUD</name>
<gene>
    <name evidence="2" type="primary">12</name>
    <name evidence="2" type="ORF">PBI_DUKE13_12</name>
</gene>
<dbReference type="GO" id="GO:0016301">
    <property type="term" value="F:kinase activity"/>
    <property type="evidence" value="ECO:0007669"/>
    <property type="project" value="UniProtKB-KW"/>
</dbReference>
<dbReference type="Pfam" id="PF01636">
    <property type="entry name" value="APH"/>
    <property type="match status" value="1"/>
</dbReference>
<dbReference type="Proteomes" id="UP000287876">
    <property type="component" value="Segment"/>
</dbReference>
<keyword evidence="2" id="KW-0808">Transferase</keyword>
<evidence type="ECO:0000259" key="1">
    <source>
        <dbReference type="Pfam" id="PF01636"/>
    </source>
</evidence>
<keyword evidence="2" id="KW-0418">Kinase</keyword>
<organism evidence="2 3">
    <name type="scientific">Mycobacterium phage Duke13</name>
    <dbReference type="NCBI Taxonomy" id="2499038"/>
    <lineage>
        <taxon>Viruses</taxon>
        <taxon>Duplodnaviria</taxon>
        <taxon>Heunggongvirae</taxon>
        <taxon>Uroviricota</taxon>
        <taxon>Caudoviricetes</taxon>
        <taxon>Omegavirus</taxon>
        <taxon>Omegavirus baka</taxon>
    </lineage>
</organism>
<sequence>MRRARVGTLTKARAELTFASTRVHKRFFNPRDCRAEVDFYLKLQFGHPELLDYDDQTLVIERLTPVTETDLRPARALAELVAKLHQHGVSHRDVHPGNIVLKDGEPLLIDWETGIDRPGYDLFGPASGVPVPSIHKQIDYAMWVASDHRASILRQWKVDLRQYCRGVSL</sequence>
<accession>A0A3S9UAP1</accession>
<protein>
    <submittedName>
        <fullName evidence="2">Serine/threonine kinase</fullName>
    </submittedName>
</protein>
<evidence type="ECO:0000313" key="3">
    <source>
        <dbReference type="Proteomes" id="UP000287876"/>
    </source>
</evidence>
<feature type="domain" description="Aminoglycoside phosphotransferase" evidence="1">
    <location>
        <begin position="63"/>
        <end position="122"/>
    </location>
</feature>
<evidence type="ECO:0000313" key="2">
    <source>
        <dbReference type="EMBL" id="AZS07356.1"/>
    </source>
</evidence>
<dbReference type="Gene3D" id="1.10.510.10">
    <property type="entry name" value="Transferase(Phosphotransferase) domain 1"/>
    <property type="match status" value="1"/>
</dbReference>
<dbReference type="SUPFAM" id="SSF56112">
    <property type="entry name" value="Protein kinase-like (PK-like)"/>
    <property type="match status" value="1"/>
</dbReference>
<reference evidence="2 3" key="1">
    <citation type="submission" date="2018-12" db="EMBL/GenBank/DDBJ databases">
        <authorList>
            <person name="Betsko A.J."/>
            <person name="Stoner T.H."/>
            <person name="Garlena R.A."/>
            <person name="Russell D.A."/>
            <person name="Pope W.H."/>
            <person name="Jacobs-Sera D."/>
            <person name="Hatfull G.F."/>
        </authorList>
    </citation>
    <scope>NUCLEOTIDE SEQUENCE [LARGE SCALE GENOMIC DNA]</scope>
</reference>
<dbReference type="InterPro" id="IPR002575">
    <property type="entry name" value="Aminoglycoside_PTrfase"/>
</dbReference>